<protein>
    <recommendedName>
        <fullName evidence="5">Extracellular membrane protein CFEM domain-containing protein</fullName>
    </recommendedName>
</protein>
<evidence type="ECO:0008006" key="5">
    <source>
        <dbReference type="Google" id="ProtNLM"/>
    </source>
</evidence>
<evidence type="ECO:0000256" key="1">
    <source>
        <dbReference type="SAM" id="MobiDB-lite"/>
    </source>
</evidence>
<feature type="region of interest" description="Disordered" evidence="1">
    <location>
        <begin position="135"/>
        <end position="156"/>
    </location>
</feature>
<keyword evidence="4" id="KW-1185">Reference proteome</keyword>
<evidence type="ECO:0000313" key="3">
    <source>
        <dbReference type="EMBL" id="TGZ78993.1"/>
    </source>
</evidence>
<organism evidence="3 4">
    <name type="scientific">Ascodesmis nigricans</name>
    <dbReference type="NCBI Taxonomy" id="341454"/>
    <lineage>
        <taxon>Eukaryota</taxon>
        <taxon>Fungi</taxon>
        <taxon>Dikarya</taxon>
        <taxon>Ascomycota</taxon>
        <taxon>Pezizomycotina</taxon>
        <taxon>Pezizomycetes</taxon>
        <taxon>Pezizales</taxon>
        <taxon>Ascodesmidaceae</taxon>
        <taxon>Ascodesmis</taxon>
    </lineage>
</organism>
<proteinExistence type="predicted"/>
<dbReference type="Proteomes" id="UP000298138">
    <property type="component" value="Unassembled WGS sequence"/>
</dbReference>
<feature type="transmembrane region" description="Helical" evidence="2">
    <location>
        <begin position="161"/>
        <end position="186"/>
    </location>
</feature>
<dbReference type="CDD" id="cd12087">
    <property type="entry name" value="TM_EGFR-like"/>
    <property type="match status" value="1"/>
</dbReference>
<sequence length="311" mass="33586">MSQRHPQGWPRQLLRFGRSRSFPRTSCWRSVLCISSYQQYSSCYLSQEVGQVMPPDCYCKDSNYVKQYAACVDRSCWTEEDIKDNFGLTVPVILNNECKKYGVTLDPNLFVGLKSGGGAVYTSIDTRTASPTALTNSTATASGFPDFTKDNRSGDEGSSNLPAIIGGSVGGAVLLLIATIVGFLLFRRRSRNKQGAHVPMTTHYPNASSLAPTAIASFSPNSQQTETKSHPGNYYAPHPDGYVSPDQWQQGMYAPYSNGSPAPPTQLSELSGQQVRVPSPANGVQPVNGWNSGNAGLAPLAELGDSSERSK</sequence>
<gene>
    <name evidence="3" type="ORF">EX30DRAFT_120685</name>
</gene>
<evidence type="ECO:0000313" key="4">
    <source>
        <dbReference type="Proteomes" id="UP000298138"/>
    </source>
</evidence>
<feature type="region of interest" description="Disordered" evidence="1">
    <location>
        <begin position="220"/>
        <end position="311"/>
    </location>
</feature>
<reference evidence="3 4" key="1">
    <citation type="submission" date="2019-04" db="EMBL/GenBank/DDBJ databases">
        <title>Comparative genomics and transcriptomics to analyze fruiting body development in filamentous ascomycetes.</title>
        <authorList>
            <consortium name="DOE Joint Genome Institute"/>
            <person name="Lutkenhaus R."/>
            <person name="Traeger S."/>
            <person name="Breuer J."/>
            <person name="Kuo A."/>
            <person name="Lipzen A."/>
            <person name="Pangilinan J."/>
            <person name="Dilworth D."/>
            <person name="Sandor L."/>
            <person name="Poggeler S."/>
            <person name="Barry K."/>
            <person name="Grigoriev I.V."/>
            <person name="Nowrousian M."/>
        </authorList>
    </citation>
    <scope>NUCLEOTIDE SEQUENCE [LARGE SCALE GENOMIC DNA]</scope>
    <source>
        <strain evidence="3 4">CBS 389.68</strain>
    </source>
</reference>
<dbReference type="Gene3D" id="1.20.5.510">
    <property type="entry name" value="Single helix bin"/>
    <property type="match status" value="1"/>
</dbReference>
<evidence type="ECO:0000256" key="2">
    <source>
        <dbReference type="SAM" id="Phobius"/>
    </source>
</evidence>
<dbReference type="AlphaFoldDB" id="A0A4S2MPF8"/>
<name>A0A4S2MPF8_9PEZI</name>
<keyword evidence="2" id="KW-0472">Membrane</keyword>
<keyword evidence="2" id="KW-0812">Transmembrane</keyword>
<feature type="compositionally biased region" description="Polar residues" evidence="1">
    <location>
        <begin position="257"/>
        <end position="276"/>
    </location>
</feature>
<dbReference type="InParanoid" id="A0A4S2MPF8"/>
<keyword evidence="2" id="KW-1133">Transmembrane helix</keyword>
<accession>A0A4S2MPF8</accession>
<dbReference type="EMBL" id="ML220135">
    <property type="protein sequence ID" value="TGZ78993.1"/>
    <property type="molecule type" value="Genomic_DNA"/>
</dbReference>